<organism evidence="5 6">
    <name type="scientific">Jimgerdemannia flammicorona</name>
    <dbReference type="NCBI Taxonomy" id="994334"/>
    <lineage>
        <taxon>Eukaryota</taxon>
        <taxon>Fungi</taxon>
        <taxon>Fungi incertae sedis</taxon>
        <taxon>Mucoromycota</taxon>
        <taxon>Mucoromycotina</taxon>
        <taxon>Endogonomycetes</taxon>
        <taxon>Endogonales</taxon>
        <taxon>Endogonaceae</taxon>
        <taxon>Jimgerdemannia</taxon>
    </lineage>
</organism>
<accession>A0A433QFN2</accession>
<comment type="similarity">
    <text evidence="1">Belongs to the nucleosome assembly protein (NAP) family.</text>
</comment>
<dbReference type="InterPro" id="IPR002164">
    <property type="entry name" value="NAP_family"/>
</dbReference>
<feature type="transmembrane region" description="Helical" evidence="4">
    <location>
        <begin position="188"/>
        <end position="212"/>
    </location>
</feature>
<dbReference type="AlphaFoldDB" id="A0A433QFN2"/>
<reference evidence="5 6" key="1">
    <citation type="journal article" date="2018" name="New Phytol.">
        <title>Phylogenomics of Endogonaceae and evolution of mycorrhizas within Mucoromycota.</title>
        <authorList>
            <person name="Chang Y."/>
            <person name="Desiro A."/>
            <person name="Na H."/>
            <person name="Sandor L."/>
            <person name="Lipzen A."/>
            <person name="Clum A."/>
            <person name="Barry K."/>
            <person name="Grigoriev I.V."/>
            <person name="Martin F.M."/>
            <person name="Stajich J.E."/>
            <person name="Smith M.E."/>
            <person name="Bonito G."/>
            <person name="Spatafora J.W."/>
        </authorList>
    </citation>
    <scope>NUCLEOTIDE SEQUENCE [LARGE SCALE GENOMIC DNA]</scope>
    <source>
        <strain evidence="5 6">AD002</strain>
    </source>
</reference>
<evidence type="ECO:0000313" key="5">
    <source>
        <dbReference type="EMBL" id="RUS28564.1"/>
    </source>
</evidence>
<protein>
    <submittedName>
        <fullName evidence="5">Uncharacterized protein</fullName>
    </submittedName>
</protein>
<proteinExistence type="inferred from homology"/>
<keyword evidence="6" id="KW-1185">Reference proteome</keyword>
<sequence length="289" mass="33396">MATSKSVAEADPVVERAREELMQLETEVENVEKELVKQQNRLLKPIWEKRKAILSKIPDFWSVAVTSNFESRRLELLTFYIKAVWSLSKIGNHPVLAPLISYEDVEILNHLTSLHVDRNDDNPENYRITVVQRLLTCCNYISYWISITGISLSSHLGRPSPRTHISRIPNSLRRSSNQKTAKVLQAKLLSIGMTASASLYFALSLSLFLFWYDQDLTKKRKNMDDERQGSFFEWFADEGPDLGDVIRDDLFPEALRYYYMEVEDDETDDINAEFDLDDTDDEEDGDEGE</sequence>
<dbReference type="GO" id="GO:0006334">
    <property type="term" value="P:nucleosome assembly"/>
    <property type="evidence" value="ECO:0007669"/>
    <property type="project" value="InterPro"/>
</dbReference>
<dbReference type="Gene3D" id="3.30.1120.90">
    <property type="entry name" value="Nucleosome assembly protein"/>
    <property type="match status" value="2"/>
</dbReference>
<evidence type="ECO:0000256" key="4">
    <source>
        <dbReference type="SAM" id="Phobius"/>
    </source>
</evidence>
<feature type="coiled-coil region" evidence="2">
    <location>
        <begin position="14"/>
        <end position="41"/>
    </location>
</feature>
<feature type="region of interest" description="Disordered" evidence="3">
    <location>
        <begin position="266"/>
        <end position="289"/>
    </location>
</feature>
<keyword evidence="2" id="KW-0175">Coiled coil</keyword>
<dbReference type="EMBL" id="RBNJ01006467">
    <property type="protein sequence ID" value="RUS28564.1"/>
    <property type="molecule type" value="Genomic_DNA"/>
</dbReference>
<keyword evidence="4" id="KW-0472">Membrane</keyword>
<comment type="caution">
    <text evidence="5">The sequence shown here is derived from an EMBL/GenBank/DDBJ whole genome shotgun (WGS) entry which is preliminary data.</text>
</comment>
<evidence type="ECO:0000313" key="6">
    <source>
        <dbReference type="Proteomes" id="UP000274822"/>
    </source>
</evidence>
<dbReference type="Proteomes" id="UP000274822">
    <property type="component" value="Unassembled WGS sequence"/>
</dbReference>
<evidence type="ECO:0000256" key="3">
    <source>
        <dbReference type="SAM" id="MobiDB-lite"/>
    </source>
</evidence>
<keyword evidence="4" id="KW-0812">Transmembrane</keyword>
<dbReference type="SUPFAM" id="SSF143113">
    <property type="entry name" value="NAP-like"/>
    <property type="match status" value="2"/>
</dbReference>
<keyword evidence="4" id="KW-1133">Transmembrane helix</keyword>
<evidence type="ECO:0000256" key="1">
    <source>
        <dbReference type="ARBA" id="ARBA00009947"/>
    </source>
</evidence>
<evidence type="ECO:0000256" key="2">
    <source>
        <dbReference type="SAM" id="Coils"/>
    </source>
</evidence>
<dbReference type="InterPro" id="IPR037231">
    <property type="entry name" value="NAP-like_sf"/>
</dbReference>
<dbReference type="PANTHER" id="PTHR11875">
    <property type="entry name" value="TESTIS-SPECIFIC Y-ENCODED PROTEIN"/>
    <property type="match status" value="1"/>
</dbReference>
<dbReference type="GO" id="GO:0005634">
    <property type="term" value="C:nucleus"/>
    <property type="evidence" value="ECO:0007669"/>
    <property type="project" value="InterPro"/>
</dbReference>
<gene>
    <name evidence="5" type="ORF">BC938DRAFT_481742</name>
</gene>
<name>A0A433QFN2_9FUNG</name>